<sequence>MAAALGARGLGVASHPVVISLILFGLMTAYHGVRQGRSTYLVDMAPEDLRAAYTAVSNTCVGVFLLAAGAVAAAIGAVSVPLVLGVFGVMCLAGALWAYGLDEVEDV</sequence>
<dbReference type="InterPro" id="IPR036259">
    <property type="entry name" value="MFS_trans_sf"/>
</dbReference>
<dbReference type="AlphaFoldDB" id="A0A1Y5SYU3"/>
<feature type="transmembrane region" description="Helical" evidence="1">
    <location>
        <begin position="51"/>
        <end position="75"/>
    </location>
</feature>
<dbReference type="Proteomes" id="UP000193900">
    <property type="component" value="Unassembled WGS sequence"/>
</dbReference>
<evidence type="ECO:0000313" key="2">
    <source>
        <dbReference type="EMBL" id="SLN48200.1"/>
    </source>
</evidence>
<organism evidence="2 3">
    <name type="scientific">Roseisalinus antarcticus</name>
    <dbReference type="NCBI Taxonomy" id="254357"/>
    <lineage>
        <taxon>Bacteria</taxon>
        <taxon>Pseudomonadati</taxon>
        <taxon>Pseudomonadota</taxon>
        <taxon>Alphaproteobacteria</taxon>
        <taxon>Rhodobacterales</taxon>
        <taxon>Roseobacteraceae</taxon>
        <taxon>Roseisalinus</taxon>
    </lineage>
</organism>
<name>A0A1Y5SYU3_9RHOB</name>
<keyword evidence="1" id="KW-0812">Transmembrane</keyword>
<protein>
    <recommendedName>
        <fullName evidence="4">Major Facilitator Superfamily protein</fullName>
    </recommendedName>
</protein>
<accession>A0A1Y5SYU3</accession>
<keyword evidence="3" id="KW-1185">Reference proteome</keyword>
<evidence type="ECO:0000313" key="3">
    <source>
        <dbReference type="Proteomes" id="UP000193900"/>
    </source>
</evidence>
<proteinExistence type="predicted"/>
<keyword evidence="1" id="KW-0472">Membrane</keyword>
<evidence type="ECO:0000256" key="1">
    <source>
        <dbReference type="SAM" id="Phobius"/>
    </source>
</evidence>
<evidence type="ECO:0008006" key="4">
    <source>
        <dbReference type="Google" id="ProtNLM"/>
    </source>
</evidence>
<reference evidence="2 3" key="1">
    <citation type="submission" date="2017-03" db="EMBL/GenBank/DDBJ databases">
        <authorList>
            <person name="Afonso C.L."/>
            <person name="Miller P.J."/>
            <person name="Scott M.A."/>
            <person name="Spackman E."/>
            <person name="Goraichik I."/>
            <person name="Dimitrov K.M."/>
            <person name="Suarez D.L."/>
            <person name="Swayne D.E."/>
        </authorList>
    </citation>
    <scope>NUCLEOTIDE SEQUENCE [LARGE SCALE GENOMIC DNA]</scope>
    <source>
        <strain evidence="2 3">CECT 7023</strain>
    </source>
</reference>
<feature type="transmembrane region" description="Helical" evidence="1">
    <location>
        <begin position="12"/>
        <end position="31"/>
    </location>
</feature>
<gene>
    <name evidence="2" type="ORF">ROA7023_02075</name>
</gene>
<keyword evidence="1" id="KW-1133">Transmembrane helix</keyword>
<dbReference type="SUPFAM" id="SSF103473">
    <property type="entry name" value="MFS general substrate transporter"/>
    <property type="match status" value="1"/>
</dbReference>
<dbReference type="EMBL" id="FWFZ01000008">
    <property type="protein sequence ID" value="SLN48200.1"/>
    <property type="molecule type" value="Genomic_DNA"/>
</dbReference>
<feature type="transmembrane region" description="Helical" evidence="1">
    <location>
        <begin position="82"/>
        <end position="101"/>
    </location>
</feature>